<accession>A0ABU0CUH5</accession>
<protein>
    <submittedName>
        <fullName evidence="1">Uncharacterized sporulation protein YeaH/YhbH (DUF444 family)</fullName>
    </submittedName>
</protein>
<gene>
    <name evidence="1" type="ORF">J2S00_002546</name>
</gene>
<evidence type="ECO:0000313" key="1">
    <source>
        <dbReference type="EMBL" id="MDQ0339753.1"/>
    </source>
</evidence>
<proteinExistence type="predicted"/>
<reference evidence="1 2" key="1">
    <citation type="submission" date="2023-07" db="EMBL/GenBank/DDBJ databases">
        <title>Genomic Encyclopedia of Type Strains, Phase IV (KMG-IV): sequencing the most valuable type-strain genomes for metagenomic binning, comparative biology and taxonomic classification.</title>
        <authorList>
            <person name="Goeker M."/>
        </authorList>
    </citation>
    <scope>NUCLEOTIDE SEQUENCE [LARGE SCALE GENOMIC DNA]</scope>
    <source>
        <strain evidence="1 2">DSM 17740</strain>
    </source>
</reference>
<dbReference type="Proteomes" id="UP001232445">
    <property type="component" value="Unassembled WGS sequence"/>
</dbReference>
<dbReference type="InterPro" id="IPR006698">
    <property type="entry name" value="UPF0229"/>
</dbReference>
<sequence length="32" mass="3934">MIEQRYPVDVYNIYAFHISDGDNWEQDNERCL</sequence>
<name>A0ABU0CUH5_9BACI</name>
<organism evidence="1 2">
    <name type="scientific">Caldalkalibacillus uzonensis</name>
    <dbReference type="NCBI Taxonomy" id="353224"/>
    <lineage>
        <taxon>Bacteria</taxon>
        <taxon>Bacillati</taxon>
        <taxon>Bacillota</taxon>
        <taxon>Bacilli</taxon>
        <taxon>Bacillales</taxon>
        <taxon>Bacillaceae</taxon>
        <taxon>Caldalkalibacillus</taxon>
    </lineage>
</organism>
<dbReference type="Pfam" id="PF04285">
    <property type="entry name" value="DUF444"/>
    <property type="match status" value="1"/>
</dbReference>
<dbReference type="EMBL" id="JAUSUQ010000009">
    <property type="protein sequence ID" value="MDQ0339753.1"/>
    <property type="molecule type" value="Genomic_DNA"/>
</dbReference>
<keyword evidence="2" id="KW-1185">Reference proteome</keyword>
<evidence type="ECO:0000313" key="2">
    <source>
        <dbReference type="Proteomes" id="UP001232445"/>
    </source>
</evidence>
<comment type="caution">
    <text evidence="1">The sequence shown here is derived from an EMBL/GenBank/DDBJ whole genome shotgun (WGS) entry which is preliminary data.</text>
</comment>